<dbReference type="InterPro" id="IPR054491">
    <property type="entry name" value="MGH1-like_GH"/>
</dbReference>
<accession>A0A081NZZ0</accession>
<dbReference type="eggNOG" id="COG3408">
    <property type="taxonomic scope" value="Bacteria"/>
</dbReference>
<dbReference type="Gene3D" id="1.50.10.10">
    <property type="match status" value="1"/>
</dbReference>
<keyword evidence="4" id="KW-1185">Reference proteome</keyword>
<dbReference type="SUPFAM" id="SSF48208">
    <property type="entry name" value="Six-hairpin glycosidases"/>
    <property type="match status" value="1"/>
</dbReference>
<evidence type="ECO:0000259" key="1">
    <source>
        <dbReference type="Pfam" id="PF14742"/>
    </source>
</evidence>
<dbReference type="InterPro" id="IPR012341">
    <property type="entry name" value="6hp_glycosidase-like_sf"/>
</dbReference>
<dbReference type="GO" id="GO:0005975">
    <property type="term" value="P:carbohydrate metabolic process"/>
    <property type="evidence" value="ECO:0007669"/>
    <property type="project" value="InterPro"/>
</dbReference>
<dbReference type="Proteomes" id="UP000028123">
    <property type="component" value="Unassembled WGS sequence"/>
</dbReference>
<evidence type="ECO:0000313" key="3">
    <source>
        <dbReference type="EMBL" id="KEQ24013.1"/>
    </source>
</evidence>
<dbReference type="AlphaFoldDB" id="A0A081NZZ0"/>
<feature type="domain" description="Mannosylglycerate hydrolase MGH1-like glycoside hydrolase" evidence="2">
    <location>
        <begin position="282"/>
        <end position="588"/>
    </location>
</feature>
<dbReference type="InterPro" id="IPR032856">
    <property type="entry name" value="GDE_N_bis"/>
</dbReference>
<protein>
    <submittedName>
        <fullName evidence="3">Amylo-alpha-1,6-glucosidase</fullName>
    </submittedName>
</protein>
<gene>
    <name evidence="3" type="ORF">ET33_09860</name>
</gene>
<dbReference type="OrthoDB" id="9759959at2"/>
<proteinExistence type="predicted"/>
<dbReference type="EMBL" id="JNVM01000017">
    <property type="protein sequence ID" value="KEQ24013.1"/>
    <property type="molecule type" value="Genomic_DNA"/>
</dbReference>
<reference evidence="3 4" key="1">
    <citation type="submission" date="2014-06" db="EMBL/GenBank/DDBJ databases">
        <title>Draft genome sequence of Paenibacillus sp. MSt1.</title>
        <authorList>
            <person name="Aw Y.K."/>
            <person name="Ong K.S."/>
            <person name="Gan H.M."/>
            <person name="Lee S.M."/>
        </authorList>
    </citation>
    <scope>NUCLEOTIDE SEQUENCE [LARGE SCALE GENOMIC DNA]</scope>
    <source>
        <strain evidence="3 4">MSt1</strain>
    </source>
</reference>
<dbReference type="RefSeq" id="WP_036686098.1">
    <property type="nucleotide sequence ID" value="NZ_JNVM01000017.1"/>
</dbReference>
<feature type="domain" description="Putative glycogen debranching enzyme N-terminal" evidence="1">
    <location>
        <begin position="6"/>
        <end position="199"/>
    </location>
</feature>
<dbReference type="InterPro" id="IPR008928">
    <property type="entry name" value="6-hairpin_glycosidase_sf"/>
</dbReference>
<evidence type="ECO:0000313" key="4">
    <source>
        <dbReference type="Proteomes" id="UP000028123"/>
    </source>
</evidence>
<dbReference type="Pfam" id="PF14742">
    <property type="entry name" value="GDE_N_bis"/>
    <property type="match status" value="1"/>
</dbReference>
<name>A0A081NZZ0_9BACL</name>
<organism evidence="3 4">
    <name type="scientific">Paenibacillus tyrfis</name>
    <dbReference type="NCBI Taxonomy" id="1501230"/>
    <lineage>
        <taxon>Bacteria</taxon>
        <taxon>Bacillati</taxon>
        <taxon>Bacillota</taxon>
        <taxon>Bacilli</taxon>
        <taxon>Bacillales</taxon>
        <taxon>Paenibacillaceae</taxon>
        <taxon>Paenibacillus</taxon>
    </lineage>
</organism>
<dbReference type="Pfam" id="PF22422">
    <property type="entry name" value="MGH1-like_GH"/>
    <property type="match status" value="1"/>
</dbReference>
<evidence type="ECO:0000259" key="2">
    <source>
        <dbReference type="Pfam" id="PF22422"/>
    </source>
</evidence>
<comment type="caution">
    <text evidence="3">The sequence shown here is derived from an EMBL/GenBank/DDBJ whole genome shotgun (WGS) entry which is preliminary data.</text>
</comment>
<sequence>MDYRIIKENDLFLYSDKDGDIPQGHPSGFGLYTKDTRFLSRLEIAINGQKPVLLSSAADANYISVIRLTNPHMEQNGELILWRESVEIERTRFIYEGGLYETFRLTSYYPKPIEFDFSVLADADFADMFTVRGFQHGETGHKTGTQRQNGGLTIGYAGVDHVARETRIAWQPQESFIDETTNTVGFRLRLDHRESREITFFVAPVVNGEGPRFYDPQVAMAKLEASYAGWNAGSTAVRSDNAAFDKLFHRGVQDLRVLLTDVGYGSFPVAGLPWYSVPFGRDSLIAALQMLSLNPQAAKGTLLTMAAYQGQKEDPWQDETPGKIMHEIRYGELAGAGMVPFAPYYGTIDATPLFLMLAAEYYHWTNDLALIEQLMPNLEAALTWIERYGDRDGDGFVEYFQESSKGIANQGWKDSADSVVHRSGDYGQAPIALVEVQGYVYQAKTRLAPIFRMLGRSVDADRLEQEAAVLRERFEQSFWMEDEQYYAIALDRNKQQVQSVTSNTGHILMSGIASPERARSVASRLVAEDMFGGYGIRTMSTGSSGYNPMSYHNGSVWPHDNSLCLLGLSLGGFETEALKVMQGLMKAADGFEYARLPELYCGYSDELGHPVPYPVACSPQAWAAGTPLTFLQTMLGIRPNALNATIELRPLLLPGMNELEVTNLRIGQGTLHLRVSRTGDVAAPYQVDILENHTGYQVLIQPFEGDVVK</sequence>